<feature type="transmembrane region" description="Helical" evidence="1">
    <location>
        <begin position="151"/>
        <end position="174"/>
    </location>
</feature>
<evidence type="ECO:0000313" key="3">
    <source>
        <dbReference type="Proteomes" id="UP000000493"/>
    </source>
</evidence>
<keyword evidence="3" id="KW-1185">Reference proteome</keyword>
<dbReference type="GO" id="GO:0015209">
    <property type="term" value="F:cytosine transmembrane transporter activity"/>
    <property type="evidence" value="ECO:0007669"/>
    <property type="project" value="InterPro"/>
</dbReference>
<feature type="transmembrane region" description="Helical" evidence="1">
    <location>
        <begin position="303"/>
        <end position="324"/>
    </location>
</feature>
<name>A0A7U3ZKM1_RUNSL</name>
<dbReference type="PANTHER" id="PTHR30569:SF0">
    <property type="entry name" value="CYTOSINE PERMEASE"/>
    <property type="match status" value="1"/>
</dbReference>
<dbReference type="PANTHER" id="PTHR30569">
    <property type="entry name" value="CYTOSINE TRANSPORTER CODB"/>
    <property type="match status" value="1"/>
</dbReference>
<gene>
    <name evidence="2" type="ordered locus">Runsl_2502</name>
</gene>
<feature type="transmembrane region" description="Helical" evidence="1">
    <location>
        <begin position="412"/>
        <end position="430"/>
    </location>
</feature>
<feature type="transmembrane region" description="Helical" evidence="1">
    <location>
        <begin position="62"/>
        <end position="86"/>
    </location>
</feature>
<dbReference type="InterPro" id="IPR030191">
    <property type="entry name" value="CodB"/>
</dbReference>
<feature type="transmembrane region" description="Helical" evidence="1">
    <location>
        <begin position="345"/>
        <end position="365"/>
    </location>
</feature>
<protein>
    <submittedName>
        <fullName evidence="2">Transmembrane prediction</fullName>
    </submittedName>
</protein>
<dbReference type="RefSeq" id="WP_013928217.1">
    <property type="nucleotide sequence ID" value="NC_015703.1"/>
</dbReference>
<feature type="transmembrane region" description="Helical" evidence="1">
    <location>
        <begin position="186"/>
        <end position="209"/>
    </location>
</feature>
<dbReference type="EMBL" id="CP002859">
    <property type="protein sequence ID" value="AEI48906.1"/>
    <property type="molecule type" value="Genomic_DNA"/>
</dbReference>
<evidence type="ECO:0000256" key="1">
    <source>
        <dbReference type="SAM" id="Phobius"/>
    </source>
</evidence>
<keyword evidence="1 2" id="KW-0812">Transmembrane</keyword>
<feature type="transmembrane region" description="Helical" evidence="1">
    <location>
        <begin position="436"/>
        <end position="454"/>
    </location>
</feature>
<sequence length="459" mass="49799">MNLTELTDQLNSVEEYEREPIPPKAVKKWQSFLGMYAGEHTAGTEFVIGPLFVAHGVSTGDLLVGLLVGNVLAVLSWALICAPIAVRERITLYYKLEKICGPSLTKTYNVVNGLMFCFLAGSMIAVSATAIGIPFNLPLPKLTDFYPNSATWVIIVLVVGLVTTLVAMLGYNLISYMANLAAPWMFLVFVAAAVAVLPELGVHSIGDFWDVANAKIWTGVPIEGQSKFTFWHVMFFSWFCNMAMHIGMADMSVLRYANSWKAGFGSISGMFLGHYIAWVASGILYAIFLQNAADKLAFAPGPVAYYAAGVAGVVCVVIAGWTTANPTIYRAGLALQSLSPKWKTWKVTLVVGAITTIAALFPALVMRLLDFVALYGLILMPMGAVIFADVYLLPKLNLATEKAEKNKLSINWAAGLTWVLTLVFCLALNFSVGVEVFFLGLPGWFVAVGLYVGLSKILK</sequence>
<feature type="transmembrane region" description="Helical" evidence="1">
    <location>
        <begin position="107"/>
        <end position="131"/>
    </location>
</feature>
<organism evidence="2 3">
    <name type="scientific">Runella slithyformis (strain ATCC 29530 / DSM 19594 / LMG 11500 / NCIMB 11436 / LSU 4)</name>
    <dbReference type="NCBI Taxonomy" id="761193"/>
    <lineage>
        <taxon>Bacteria</taxon>
        <taxon>Pseudomonadati</taxon>
        <taxon>Bacteroidota</taxon>
        <taxon>Cytophagia</taxon>
        <taxon>Cytophagales</taxon>
        <taxon>Spirosomataceae</taxon>
        <taxon>Runella</taxon>
    </lineage>
</organism>
<evidence type="ECO:0000313" key="2">
    <source>
        <dbReference type="EMBL" id="AEI48906.1"/>
    </source>
</evidence>
<feature type="transmembrane region" description="Helical" evidence="1">
    <location>
        <begin position="229"/>
        <end position="248"/>
    </location>
</feature>
<keyword evidence="1" id="KW-1133">Transmembrane helix</keyword>
<dbReference type="Proteomes" id="UP000000493">
    <property type="component" value="Chromosome"/>
</dbReference>
<dbReference type="Gene3D" id="1.10.4160.10">
    <property type="entry name" value="Hydantoin permease"/>
    <property type="match status" value="1"/>
</dbReference>
<reference evidence="3" key="1">
    <citation type="submission" date="2011-06" db="EMBL/GenBank/DDBJ databases">
        <title>The complete genome of chromosome of Runella slithyformis DSM 19594.</title>
        <authorList>
            <consortium name="US DOE Joint Genome Institute (JGI-PGF)"/>
            <person name="Lucas S."/>
            <person name="Han J."/>
            <person name="Lapidus A."/>
            <person name="Bruce D."/>
            <person name="Goodwin L."/>
            <person name="Pitluck S."/>
            <person name="Peters L."/>
            <person name="Kyrpides N."/>
            <person name="Mavromatis K."/>
            <person name="Ivanova N."/>
            <person name="Ovchinnikova G."/>
            <person name="Zhang X."/>
            <person name="Misra M."/>
            <person name="Detter J.C."/>
            <person name="Tapia R."/>
            <person name="Han C."/>
            <person name="Land M."/>
            <person name="Hauser L."/>
            <person name="Markowitz V."/>
            <person name="Cheng J.-F."/>
            <person name="Hugenholtz P."/>
            <person name="Woyke T."/>
            <person name="Wu D."/>
            <person name="Tindall B."/>
            <person name="Faehrich R."/>
            <person name="Brambilla E."/>
            <person name="Klenk H.-P."/>
            <person name="Eisen J.A."/>
        </authorList>
    </citation>
    <scope>NUCLEOTIDE SEQUENCE [LARGE SCALE GENOMIC DNA]</scope>
    <source>
        <strain evidence="3">ATCC 29530 / DSM 19594 / LMG 11500 / NCIMB 11436 / LSU 4</strain>
    </source>
</reference>
<dbReference type="AlphaFoldDB" id="A0A7U3ZKM1"/>
<feature type="transmembrane region" description="Helical" evidence="1">
    <location>
        <begin position="269"/>
        <end position="288"/>
    </location>
</feature>
<reference evidence="2 3" key="2">
    <citation type="journal article" date="2012" name="Stand. Genomic Sci.">
        <title>Complete genome sequence of the aquatic bacterium Runella slithyformis type strain (LSU 4(T)).</title>
        <authorList>
            <person name="Copeland A."/>
            <person name="Zhang X."/>
            <person name="Misra M."/>
            <person name="Lapidus A."/>
            <person name="Nolan M."/>
            <person name="Lucas S."/>
            <person name="Deshpande S."/>
            <person name="Cheng J.F."/>
            <person name="Tapia R."/>
            <person name="Goodwin L.A."/>
            <person name="Pitluck S."/>
            <person name="Liolios K."/>
            <person name="Pagani I."/>
            <person name="Ivanova N."/>
            <person name="Mikhailova N."/>
            <person name="Pati A."/>
            <person name="Chen A."/>
            <person name="Palaniappan K."/>
            <person name="Land M."/>
            <person name="Hauser L."/>
            <person name="Pan C."/>
            <person name="Jeffries C.D."/>
            <person name="Detter J.C."/>
            <person name="Brambilla E.M."/>
            <person name="Rohde M."/>
            <person name="Djao O.D."/>
            <person name="Goker M."/>
            <person name="Sikorski J."/>
            <person name="Tindall B.J."/>
            <person name="Woyke T."/>
            <person name="Bristow J."/>
            <person name="Eisen J.A."/>
            <person name="Markowitz V."/>
            <person name="Hugenholtz P."/>
            <person name="Kyrpides N.C."/>
            <person name="Klenk H.P."/>
            <person name="Mavromatis K."/>
        </authorList>
    </citation>
    <scope>NUCLEOTIDE SEQUENCE [LARGE SCALE GENOMIC DNA]</scope>
    <source>
        <strain evidence="3">ATCC 29530 / DSM 19594 / LMG 11500 / NCIMB 11436 / LSU 4</strain>
    </source>
</reference>
<proteinExistence type="predicted"/>
<dbReference type="GO" id="GO:0005886">
    <property type="term" value="C:plasma membrane"/>
    <property type="evidence" value="ECO:0007669"/>
    <property type="project" value="TreeGrafter"/>
</dbReference>
<dbReference type="KEGG" id="rsi:Runsl_2502"/>
<keyword evidence="1" id="KW-0472">Membrane</keyword>
<feature type="transmembrane region" description="Helical" evidence="1">
    <location>
        <begin position="371"/>
        <end position="392"/>
    </location>
</feature>
<accession>A0A7U3ZKM1</accession>